<accession>A0A231GX88</accession>
<dbReference type="InterPro" id="IPR009057">
    <property type="entry name" value="Homeodomain-like_sf"/>
</dbReference>
<dbReference type="InterPro" id="IPR001647">
    <property type="entry name" value="HTH_TetR"/>
</dbReference>
<evidence type="ECO:0000256" key="1">
    <source>
        <dbReference type="ARBA" id="ARBA00023125"/>
    </source>
</evidence>
<dbReference type="Pfam" id="PF00440">
    <property type="entry name" value="TetR_N"/>
    <property type="match status" value="1"/>
</dbReference>
<evidence type="ECO:0000259" key="4">
    <source>
        <dbReference type="PROSITE" id="PS50977"/>
    </source>
</evidence>
<comment type="caution">
    <text evidence="5">The sequence shown here is derived from an EMBL/GenBank/DDBJ whole genome shotgun (WGS) entry which is preliminary data.</text>
</comment>
<keyword evidence="1 2" id="KW-0238">DNA-binding</keyword>
<evidence type="ECO:0000313" key="6">
    <source>
        <dbReference type="Proteomes" id="UP000215506"/>
    </source>
</evidence>
<name>A0A231GX88_9NOCA</name>
<evidence type="ECO:0000256" key="2">
    <source>
        <dbReference type="PROSITE-ProRule" id="PRU00335"/>
    </source>
</evidence>
<sequence>MDAAIGCLSERGYAAISQSLIAQRAGVTRGALHHHFPSFELLLTAAATRLAITRAAELDAAFGDLCRDSASISQCLDRLWSVHHNPTYTAMIEIVVAARSHPALAEDLRFLQSSLQTDLVAAQIYSSPWITRSRAAQQWAATALDGIAGLVIGTWSRAALDDRRAHWQRLRRHLIASAPPNHDGAAANPRHSSADACKPMTSAH</sequence>
<dbReference type="AlphaFoldDB" id="A0A231GX88"/>
<reference evidence="5 6" key="1">
    <citation type="submission" date="2017-07" db="EMBL/GenBank/DDBJ databases">
        <title>First draft Genome Sequence of Nocardia cerradoensis isolated from human infection.</title>
        <authorList>
            <person name="Carrasco G."/>
        </authorList>
    </citation>
    <scope>NUCLEOTIDE SEQUENCE [LARGE SCALE GENOMIC DNA]</scope>
    <source>
        <strain evidence="5 6">CNM20130759</strain>
    </source>
</reference>
<feature type="region of interest" description="Disordered" evidence="3">
    <location>
        <begin position="178"/>
        <end position="204"/>
    </location>
</feature>
<feature type="DNA-binding region" description="H-T-H motif" evidence="2">
    <location>
        <begin position="17"/>
        <end position="36"/>
    </location>
</feature>
<dbReference type="PROSITE" id="PS50977">
    <property type="entry name" value="HTH_TETR_2"/>
    <property type="match status" value="1"/>
</dbReference>
<gene>
    <name evidence="5" type="ORF">B7C42_06596</name>
</gene>
<dbReference type="GO" id="GO:0003677">
    <property type="term" value="F:DNA binding"/>
    <property type="evidence" value="ECO:0007669"/>
    <property type="project" value="UniProtKB-UniRule"/>
</dbReference>
<dbReference type="SUPFAM" id="SSF46689">
    <property type="entry name" value="Homeodomain-like"/>
    <property type="match status" value="1"/>
</dbReference>
<dbReference type="EMBL" id="NGAF01000021">
    <property type="protein sequence ID" value="OXR41198.1"/>
    <property type="molecule type" value="Genomic_DNA"/>
</dbReference>
<feature type="domain" description="HTH tetR-type" evidence="4">
    <location>
        <begin position="1"/>
        <end position="54"/>
    </location>
</feature>
<dbReference type="Gene3D" id="1.10.357.10">
    <property type="entry name" value="Tetracycline Repressor, domain 2"/>
    <property type="match status" value="1"/>
</dbReference>
<protein>
    <submittedName>
        <fullName evidence="5">Putative HTH-type transcriptional regulator</fullName>
    </submittedName>
</protein>
<dbReference type="Proteomes" id="UP000215506">
    <property type="component" value="Unassembled WGS sequence"/>
</dbReference>
<keyword evidence="6" id="KW-1185">Reference proteome</keyword>
<evidence type="ECO:0000313" key="5">
    <source>
        <dbReference type="EMBL" id="OXR41198.1"/>
    </source>
</evidence>
<evidence type="ECO:0000256" key="3">
    <source>
        <dbReference type="SAM" id="MobiDB-lite"/>
    </source>
</evidence>
<proteinExistence type="predicted"/>
<organism evidence="5 6">
    <name type="scientific">Nocardia cerradoensis</name>
    <dbReference type="NCBI Taxonomy" id="85688"/>
    <lineage>
        <taxon>Bacteria</taxon>
        <taxon>Bacillati</taxon>
        <taxon>Actinomycetota</taxon>
        <taxon>Actinomycetes</taxon>
        <taxon>Mycobacteriales</taxon>
        <taxon>Nocardiaceae</taxon>
        <taxon>Nocardia</taxon>
    </lineage>
</organism>